<dbReference type="InterPro" id="IPR011765">
    <property type="entry name" value="Pept_M16_N"/>
</dbReference>
<evidence type="ECO:0000259" key="4">
    <source>
        <dbReference type="Pfam" id="PF05193"/>
    </source>
</evidence>
<evidence type="ECO:0000313" key="6">
    <source>
        <dbReference type="Proteomes" id="UP000593737"/>
    </source>
</evidence>
<evidence type="ECO:0000256" key="1">
    <source>
        <dbReference type="ARBA" id="ARBA00007261"/>
    </source>
</evidence>
<evidence type="ECO:0000256" key="2">
    <source>
        <dbReference type="SAM" id="Phobius"/>
    </source>
</evidence>
<dbReference type="EMBL" id="CP047423">
    <property type="protein sequence ID" value="QPD02860.1"/>
    <property type="molecule type" value="Genomic_DNA"/>
</dbReference>
<dbReference type="InterPro" id="IPR050361">
    <property type="entry name" value="MPP/UQCRC_Complex"/>
</dbReference>
<dbReference type="GO" id="GO:0016787">
    <property type="term" value="F:hydrolase activity"/>
    <property type="evidence" value="ECO:0007669"/>
    <property type="project" value="UniProtKB-KW"/>
</dbReference>
<gene>
    <name evidence="5" type="ORF">Nkreftii_000634</name>
</gene>
<proteinExistence type="inferred from homology"/>
<dbReference type="EC" id="3.4.24.-" evidence="5"/>
<dbReference type="GO" id="GO:0046872">
    <property type="term" value="F:metal ion binding"/>
    <property type="evidence" value="ECO:0007669"/>
    <property type="project" value="InterPro"/>
</dbReference>
<keyword evidence="2" id="KW-0472">Membrane</keyword>
<protein>
    <submittedName>
        <fullName evidence="5">Putative Peptidase M16</fullName>
        <ecNumber evidence="5">3.4.24.-</ecNumber>
    </submittedName>
</protein>
<dbReference type="KEGG" id="nkf:Nkreftii_000634"/>
<dbReference type="AlphaFoldDB" id="A0A7S8FBN2"/>
<feature type="transmembrane region" description="Helical" evidence="2">
    <location>
        <begin position="48"/>
        <end position="69"/>
    </location>
</feature>
<dbReference type="PANTHER" id="PTHR11851">
    <property type="entry name" value="METALLOPROTEASE"/>
    <property type="match status" value="1"/>
</dbReference>
<feature type="domain" description="Peptidase M16 C-terminal" evidence="4">
    <location>
        <begin position="303"/>
        <end position="482"/>
    </location>
</feature>
<dbReference type="SUPFAM" id="SSF63411">
    <property type="entry name" value="LuxS/MPP-like metallohydrolase"/>
    <property type="match status" value="2"/>
</dbReference>
<keyword evidence="5" id="KW-0378">Hydrolase</keyword>
<feature type="domain" description="Peptidase M16 N-terminal" evidence="3">
    <location>
        <begin position="89"/>
        <end position="141"/>
    </location>
</feature>
<accession>A0A7S8FBN2</accession>
<dbReference type="Pfam" id="PF00675">
    <property type="entry name" value="Peptidase_M16"/>
    <property type="match status" value="1"/>
</dbReference>
<dbReference type="Gene3D" id="3.30.830.10">
    <property type="entry name" value="Metalloenzyme, LuxS/M16 peptidase-like"/>
    <property type="match status" value="2"/>
</dbReference>
<organism evidence="5 6">
    <name type="scientific">Candidatus Nitrospira kreftii</name>
    <dbReference type="NCBI Taxonomy" id="2652173"/>
    <lineage>
        <taxon>Bacteria</taxon>
        <taxon>Pseudomonadati</taxon>
        <taxon>Nitrospirota</taxon>
        <taxon>Nitrospiria</taxon>
        <taxon>Nitrospirales</taxon>
        <taxon>Nitrospiraceae</taxon>
        <taxon>Nitrospira</taxon>
    </lineage>
</organism>
<keyword evidence="2" id="KW-0812">Transmembrane</keyword>
<dbReference type="Proteomes" id="UP000593737">
    <property type="component" value="Chromosome"/>
</dbReference>
<dbReference type="PANTHER" id="PTHR11851:SF49">
    <property type="entry name" value="MITOCHONDRIAL-PROCESSING PEPTIDASE SUBUNIT ALPHA"/>
    <property type="match status" value="1"/>
</dbReference>
<name>A0A7S8FBN2_9BACT</name>
<sequence>MTTRPWIVARESSLVKLPTALGRVDVDDVASCIRNQPRGLTALHASRFTICSLIMAFILAFNINVPSYASSSNLAERVIEHRLGNGLTVLMVERHQTPIVSINITFAVGGINEQVGQTGIAHLYEHMAFKGTRKIGTTNYEKEKLILDELALVGTELDQRQREFDANTARATDEARAAIESLQKRFTDLQAEAAEYVVGNEMALLYQRHGGVGLNASTGKDLTRYMISFPSNRLSLWAAIESDRMAHPVLREFYKERGVVMEERRLRNDDSPNGLLFETFTSAAFRAHGYGIPTIGWGSDILSLTPADTEAFFKTHYGPNRATIALVGDINPREVIALIEQTFGNIPAAPPPPSLVTVEPEQRGERRVEVEFDSEPAIVIGYHKPTLGHPDDDVFDVIDAVLSEGLTSRLHQKLVKEKRVAASVGSDASHPGVRAPNLFVVTATPLAPHTTAEVETAIYEEIERLKREPVSHKELEKVLNNLDADLVRGLRSNSGLASQLAMYQALAGDWQYILTSRDKIAKVTAADVQRVATQYFTKSNRTVAVLVKKGNAKAASATPVSGVRP</sequence>
<dbReference type="InterPro" id="IPR007863">
    <property type="entry name" value="Peptidase_M16_C"/>
</dbReference>
<comment type="similarity">
    <text evidence="1">Belongs to the peptidase M16 family.</text>
</comment>
<dbReference type="InterPro" id="IPR011249">
    <property type="entry name" value="Metalloenz_LuxS/M16"/>
</dbReference>
<evidence type="ECO:0000313" key="5">
    <source>
        <dbReference type="EMBL" id="QPD02860.1"/>
    </source>
</evidence>
<keyword evidence="2" id="KW-1133">Transmembrane helix</keyword>
<reference evidence="5 6" key="1">
    <citation type="journal article" date="2020" name="ISME J.">
        <title>Enrichment and physiological characterization of a novel comammox Nitrospira indicates ammonium inhibition of complete nitrification.</title>
        <authorList>
            <person name="Sakoula D."/>
            <person name="Koch H."/>
            <person name="Frank J."/>
            <person name="Jetten M.S.M."/>
            <person name="van Kessel M.A.H.J."/>
            <person name="Lucker S."/>
        </authorList>
    </citation>
    <scope>NUCLEOTIDE SEQUENCE [LARGE SCALE GENOMIC DNA]</scope>
    <source>
        <strain evidence="5">Comreactor17</strain>
    </source>
</reference>
<dbReference type="Pfam" id="PF05193">
    <property type="entry name" value="Peptidase_M16_C"/>
    <property type="match status" value="1"/>
</dbReference>
<evidence type="ECO:0000259" key="3">
    <source>
        <dbReference type="Pfam" id="PF00675"/>
    </source>
</evidence>